<evidence type="ECO:0000313" key="1">
    <source>
        <dbReference type="EMBL" id="AMW61677.1"/>
    </source>
</evidence>
<dbReference type="EMBL" id="KU737345">
    <property type="protein sequence ID" value="AMW61677.1"/>
    <property type="molecule type" value="Genomic_DNA"/>
</dbReference>
<sequence>MIKVYTIWDWDNGNYLTMVYNAEGHKVYQTQINFTADFDTVYMFQGRLYTLSSIKDDGKYFIFDEYGSEVKGLLTKAGVNLK</sequence>
<reference evidence="2" key="1">
    <citation type="submission" date="2016-02" db="EMBL/GenBank/DDBJ databases">
        <authorList>
            <person name="Mokah H."/>
            <person name="Prakash A."/>
            <person name="Horton L."/>
            <person name="Cochran E."/>
            <person name="Foltz S."/>
            <person name="Olszewski N."/>
            <person name="Jeyasankar M."/>
            <person name="Sehgal N."/>
            <person name="Miller A."/>
            <person name="Luong A."/>
            <person name="Miller R."/>
            <person name="Afzal A."/>
            <person name="Dandamudi K."/>
            <person name="Yoo S."/>
            <person name="Shi R."/>
            <person name="Carvalho R."/>
            <person name="Koparde V.N."/>
            <person name="Lee V."/>
            <person name="Buck G."/>
            <person name="Serrano M.G."/>
            <person name="Johnson A."/>
        </authorList>
    </citation>
    <scope>NUCLEOTIDE SEQUENCE [LARGE SCALE GENOMIC DNA]</scope>
</reference>
<gene>
    <name evidence="1" type="ORF">JUGLONE_152</name>
</gene>
<proteinExistence type="predicted"/>
<accession>A0A143FHH4</accession>
<dbReference type="Proteomes" id="UP000225977">
    <property type="component" value="Segment"/>
</dbReference>
<name>A0A143FHH4_9CAUD</name>
<protein>
    <submittedName>
        <fullName evidence="1">Uncharacterized protein</fullName>
    </submittedName>
</protein>
<organism evidence="1 2">
    <name type="scientific">Bacillus phage Juglone</name>
    <dbReference type="NCBI Taxonomy" id="1805949"/>
    <lineage>
        <taxon>Viruses</taxon>
        <taxon>Duplodnaviria</taxon>
        <taxon>Heunggongvirae</taxon>
        <taxon>Uroviricota</taxon>
        <taxon>Caudoviricetes</taxon>
        <taxon>Herelleviridae</taxon>
        <taxon>Bastillevirinae</taxon>
        <taxon>Bequatrovirus</taxon>
        <taxon>Bequatrovirus troll</taxon>
    </lineage>
</organism>
<evidence type="ECO:0000313" key="2">
    <source>
        <dbReference type="Proteomes" id="UP000225977"/>
    </source>
</evidence>